<accession>A0A183SH00</accession>
<feature type="region of interest" description="Disordered" evidence="1">
    <location>
        <begin position="77"/>
        <end position="131"/>
    </location>
</feature>
<feature type="compositionally biased region" description="Polar residues" evidence="1">
    <location>
        <begin position="92"/>
        <end position="114"/>
    </location>
</feature>
<dbReference type="OrthoDB" id="410404at2759"/>
<sequence>MRMDDERLPKRIFDGDVATSVRRQGGPKRHYKDPSKNYPDQLQINPASKEYLAQDRSASRRAVRTSAAINVVNWIATANPTGRLEDQKRSRSTPPVSKPSQHGHATNAHSSLDSAASDIFGRNATTHLRKH</sequence>
<dbReference type="EMBL" id="UYSU01032555">
    <property type="protein sequence ID" value="VDL89883.1"/>
    <property type="molecule type" value="Genomic_DNA"/>
</dbReference>
<evidence type="ECO:0000256" key="1">
    <source>
        <dbReference type="SAM" id="MobiDB-lite"/>
    </source>
</evidence>
<dbReference type="AlphaFoldDB" id="A0A183SH00"/>
<reference evidence="2 3" key="2">
    <citation type="submission" date="2018-11" db="EMBL/GenBank/DDBJ databases">
        <authorList>
            <consortium name="Pathogen Informatics"/>
        </authorList>
    </citation>
    <scope>NUCLEOTIDE SEQUENCE [LARGE SCALE GENOMIC DNA]</scope>
    <source>
        <strain evidence="2 3">NST_G2</strain>
    </source>
</reference>
<feature type="compositionally biased region" description="Basic and acidic residues" evidence="1">
    <location>
        <begin position="1"/>
        <end position="14"/>
    </location>
</feature>
<protein>
    <submittedName>
        <fullName evidence="2 4">Uncharacterized protein</fullName>
    </submittedName>
</protein>
<dbReference type="WBParaSite" id="SSLN_0000360101-mRNA-1">
    <property type="protein sequence ID" value="SSLN_0000360101-mRNA-1"/>
    <property type="gene ID" value="SSLN_0000360101"/>
</dbReference>
<gene>
    <name evidence="2" type="ORF">SSLN_LOCUS3498</name>
</gene>
<reference evidence="4" key="1">
    <citation type="submission" date="2016-06" db="UniProtKB">
        <authorList>
            <consortium name="WormBaseParasite"/>
        </authorList>
    </citation>
    <scope>IDENTIFICATION</scope>
</reference>
<keyword evidence="3" id="KW-1185">Reference proteome</keyword>
<evidence type="ECO:0000313" key="3">
    <source>
        <dbReference type="Proteomes" id="UP000275846"/>
    </source>
</evidence>
<feature type="region of interest" description="Disordered" evidence="1">
    <location>
        <begin position="1"/>
        <end position="43"/>
    </location>
</feature>
<proteinExistence type="predicted"/>
<evidence type="ECO:0000313" key="4">
    <source>
        <dbReference type="WBParaSite" id="SSLN_0000360101-mRNA-1"/>
    </source>
</evidence>
<organism evidence="4">
    <name type="scientific">Schistocephalus solidus</name>
    <name type="common">Tapeworm</name>
    <dbReference type="NCBI Taxonomy" id="70667"/>
    <lineage>
        <taxon>Eukaryota</taxon>
        <taxon>Metazoa</taxon>
        <taxon>Spiralia</taxon>
        <taxon>Lophotrochozoa</taxon>
        <taxon>Platyhelminthes</taxon>
        <taxon>Cestoda</taxon>
        <taxon>Eucestoda</taxon>
        <taxon>Diphyllobothriidea</taxon>
        <taxon>Diphyllobothriidae</taxon>
        <taxon>Schistocephalus</taxon>
    </lineage>
</organism>
<dbReference type="Proteomes" id="UP000275846">
    <property type="component" value="Unassembled WGS sequence"/>
</dbReference>
<name>A0A183SH00_SCHSO</name>
<evidence type="ECO:0000313" key="2">
    <source>
        <dbReference type="EMBL" id="VDL89883.1"/>
    </source>
</evidence>